<dbReference type="Proteomes" id="UP000178533">
    <property type="component" value="Unassembled WGS sequence"/>
</dbReference>
<proteinExistence type="predicted"/>
<dbReference type="Pfam" id="PF01636">
    <property type="entry name" value="APH"/>
    <property type="match status" value="1"/>
</dbReference>
<protein>
    <recommendedName>
        <fullName evidence="1">Aminoglycoside phosphotransferase domain-containing protein</fullName>
    </recommendedName>
</protein>
<sequence>MTERIILFPEKVRKNEFSAPRMEFDILKKTIIPFTGSTILFGTSESGIQVAIKISAKKGGADREWKGLNMAYHAGVSVPEPFALAKTNSEAPVLISEKIEGQHLHNETDAKLRFKLGKIMRDMHDQVKIVGEEWHSSGKPNFTYYDQFIIRWLHSTSKELGQGSKTQALLNKFASAISSYCETVIPIFSHNDLHEGQVFLRSNGGLTLLDFENWKEETQLNEIAFYLFHLIRVDKVGGNFDKFLNGYLKSAHLTETEKSIMAFYLLFISARAIEYFQNTKSRYLEKAVDTHNKILKYTDEERLWKDY</sequence>
<evidence type="ECO:0000313" key="2">
    <source>
        <dbReference type="EMBL" id="OGM11552.1"/>
    </source>
</evidence>
<dbReference type="AlphaFoldDB" id="A0A1F7X939"/>
<evidence type="ECO:0000259" key="1">
    <source>
        <dbReference type="Pfam" id="PF01636"/>
    </source>
</evidence>
<organism evidence="2 3">
    <name type="scientific">Candidatus Woesebacteria bacterium RBG_16_36_11</name>
    <dbReference type="NCBI Taxonomy" id="1802481"/>
    <lineage>
        <taxon>Bacteria</taxon>
        <taxon>Candidatus Woeseibacteriota</taxon>
    </lineage>
</organism>
<accession>A0A1F7X939</accession>
<feature type="domain" description="Aminoglycoside phosphotransferase" evidence="1">
    <location>
        <begin position="72"/>
        <end position="229"/>
    </location>
</feature>
<gene>
    <name evidence="2" type="ORF">A2W13_02360</name>
</gene>
<dbReference type="EMBL" id="MGFT01000018">
    <property type="protein sequence ID" value="OGM11552.1"/>
    <property type="molecule type" value="Genomic_DNA"/>
</dbReference>
<dbReference type="Gene3D" id="3.90.1200.10">
    <property type="match status" value="1"/>
</dbReference>
<comment type="caution">
    <text evidence="2">The sequence shown here is derived from an EMBL/GenBank/DDBJ whole genome shotgun (WGS) entry which is preliminary data.</text>
</comment>
<dbReference type="SUPFAM" id="SSF56112">
    <property type="entry name" value="Protein kinase-like (PK-like)"/>
    <property type="match status" value="1"/>
</dbReference>
<evidence type="ECO:0000313" key="3">
    <source>
        <dbReference type="Proteomes" id="UP000178533"/>
    </source>
</evidence>
<name>A0A1F7X939_9BACT</name>
<dbReference type="InterPro" id="IPR011009">
    <property type="entry name" value="Kinase-like_dom_sf"/>
</dbReference>
<reference evidence="2 3" key="1">
    <citation type="journal article" date="2016" name="Nat. Commun.">
        <title>Thousands of microbial genomes shed light on interconnected biogeochemical processes in an aquifer system.</title>
        <authorList>
            <person name="Anantharaman K."/>
            <person name="Brown C.T."/>
            <person name="Hug L.A."/>
            <person name="Sharon I."/>
            <person name="Castelle C.J."/>
            <person name="Probst A.J."/>
            <person name="Thomas B.C."/>
            <person name="Singh A."/>
            <person name="Wilkins M.J."/>
            <person name="Karaoz U."/>
            <person name="Brodie E.L."/>
            <person name="Williams K.H."/>
            <person name="Hubbard S.S."/>
            <person name="Banfield J.F."/>
        </authorList>
    </citation>
    <scope>NUCLEOTIDE SEQUENCE [LARGE SCALE GENOMIC DNA]</scope>
</reference>
<dbReference type="InterPro" id="IPR002575">
    <property type="entry name" value="Aminoglycoside_PTrfase"/>
</dbReference>